<name>E6W4E7_DESIS</name>
<dbReference type="CDD" id="cd14668">
    <property type="entry name" value="mlta_B"/>
    <property type="match status" value="1"/>
</dbReference>
<dbReference type="GO" id="GO:0019867">
    <property type="term" value="C:outer membrane"/>
    <property type="evidence" value="ECO:0007669"/>
    <property type="project" value="InterPro"/>
</dbReference>
<dbReference type="Gene3D" id="2.40.240.50">
    <property type="entry name" value="Barwin-like endoglucanases"/>
    <property type="match status" value="1"/>
</dbReference>
<organism evidence="7 8">
    <name type="scientific">Desulfurispirillum indicum (strain ATCC BAA-1389 / DSM 22839 / S5)</name>
    <dbReference type="NCBI Taxonomy" id="653733"/>
    <lineage>
        <taxon>Bacteria</taxon>
        <taxon>Pseudomonadati</taxon>
        <taxon>Chrysiogenota</taxon>
        <taxon>Chrysiogenia</taxon>
        <taxon>Chrysiogenales</taxon>
        <taxon>Chrysiogenaceae</taxon>
        <taxon>Desulfurispirillum</taxon>
    </lineage>
</organism>
<dbReference type="Gene3D" id="2.40.40.10">
    <property type="entry name" value="RlpA-like domain"/>
    <property type="match status" value="1"/>
</dbReference>
<dbReference type="HOGENOM" id="CLU_037751_0_0_0"/>
<dbReference type="Pfam" id="PF03562">
    <property type="entry name" value="MltA"/>
    <property type="match status" value="1"/>
</dbReference>
<evidence type="ECO:0000256" key="1">
    <source>
        <dbReference type="ARBA" id="ARBA00001420"/>
    </source>
</evidence>
<keyword evidence="3" id="KW-0456">Lyase</keyword>
<dbReference type="GO" id="GO:0071555">
    <property type="term" value="P:cell wall organization"/>
    <property type="evidence" value="ECO:0007669"/>
    <property type="project" value="UniProtKB-KW"/>
</dbReference>
<dbReference type="PIRSF" id="PIRSF019422">
    <property type="entry name" value="MltA"/>
    <property type="match status" value="1"/>
</dbReference>
<gene>
    <name evidence="7" type="ordered locus">Selin_1186</name>
</gene>
<evidence type="ECO:0000313" key="7">
    <source>
        <dbReference type="EMBL" id="ADU65921.1"/>
    </source>
</evidence>
<evidence type="ECO:0000256" key="5">
    <source>
        <dbReference type="ARBA" id="ARBA00030918"/>
    </source>
</evidence>
<feature type="domain" description="Lytic transglycosylase MltA" evidence="6">
    <location>
        <begin position="105"/>
        <end position="258"/>
    </location>
</feature>
<dbReference type="Proteomes" id="UP000002572">
    <property type="component" value="Chromosome"/>
</dbReference>
<dbReference type="Pfam" id="PF06725">
    <property type="entry name" value="3D"/>
    <property type="match status" value="1"/>
</dbReference>
<dbReference type="STRING" id="653733.Selin_1186"/>
<dbReference type="GO" id="GO:0008933">
    <property type="term" value="F:peptidoglycan lytic transglycosylase activity"/>
    <property type="evidence" value="ECO:0007669"/>
    <property type="project" value="TreeGrafter"/>
</dbReference>
<reference evidence="7 8" key="1">
    <citation type="submission" date="2010-12" db="EMBL/GenBank/DDBJ databases">
        <title>Complete sequence of Desulfurispirillum indicum S5.</title>
        <authorList>
            <consortium name="US DOE Joint Genome Institute"/>
            <person name="Lucas S."/>
            <person name="Copeland A."/>
            <person name="Lapidus A."/>
            <person name="Cheng J.-F."/>
            <person name="Goodwin L."/>
            <person name="Pitluck S."/>
            <person name="Chertkov O."/>
            <person name="Held B."/>
            <person name="Detter J.C."/>
            <person name="Han C."/>
            <person name="Tapia R."/>
            <person name="Land M."/>
            <person name="Hauser L."/>
            <person name="Kyrpides N."/>
            <person name="Ivanova N."/>
            <person name="Mikhailova N."/>
            <person name="Haggblom M."/>
            <person name="Rauschenbach I."/>
            <person name="Bini E."/>
            <person name="Woyke T."/>
        </authorList>
    </citation>
    <scope>NUCLEOTIDE SEQUENCE [LARGE SCALE GENOMIC DNA]</scope>
    <source>
        <strain evidence="8">ATCC BAA-1389 / DSM 22839 / S5</strain>
    </source>
</reference>
<dbReference type="KEGG" id="din:Selin_1186"/>
<evidence type="ECO:0000313" key="8">
    <source>
        <dbReference type="Proteomes" id="UP000002572"/>
    </source>
</evidence>
<dbReference type="GO" id="GO:0004553">
    <property type="term" value="F:hydrolase activity, hydrolyzing O-glycosyl compounds"/>
    <property type="evidence" value="ECO:0007669"/>
    <property type="project" value="InterPro"/>
</dbReference>
<keyword evidence="8" id="KW-1185">Reference proteome</keyword>
<dbReference type="InterPro" id="IPR026044">
    <property type="entry name" value="MltA"/>
</dbReference>
<dbReference type="FunCoup" id="E6W4E7">
    <property type="interactions" value="77"/>
</dbReference>
<dbReference type="InParanoid" id="E6W4E7"/>
<comment type="catalytic activity">
    <reaction evidence="1">
        <text>Exolytic cleavage of the (1-&gt;4)-beta-glycosidic linkage between N-acetylmuramic acid (MurNAc) and N-acetylglucosamine (GlcNAc) residues in peptidoglycan, from either the reducing or the non-reducing ends of the peptidoglycan chains, with concomitant formation of a 1,6-anhydrobond in the MurNAc residue.</text>
        <dbReference type="EC" id="4.2.2.n1"/>
    </reaction>
</comment>
<dbReference type="AlphaFoldDB" id="E6W4E7"/>
<accession>E6W4E7</accession>
<dbReference type="eggNOG" id="COG2821">
    <property type="taxonomic scope" value="Bacteria"/>
</dbReference>
<sequence length="358" mass="40452">MLALFLTGCTLKAPQEPPLLKKSTWNELSGLADDNLKEFWQAFIRTCQQVQTDRSDWTHTCQATSSQNMDQRRILAFLHEHFEPYRVNPAAAQSRTLITGYYEPLLQGSLTSSDHFRYPVHRVPEDMLRIELGVQVQGTDPRGRLENRRVLPYWTRRDIDQGKARTPQPIAWVADPVDLFFLHVQGSGRIQLTDGSFVSVGFADHNGHPYRSIGRVLIDEGAISREEISMQAIRAWLRQNPERSMPLLHHNPRYIFFRELDPLRSPLGSAGVVLTPWRSVATDPASIPTGTPVFLQTRNPLSDEPITILTVAQDRGAAIKGPARIDLFFGFGQDAELLAGHMKEQGNLYIFLPKQPGP</sequence>
<dbReference type="CDD" id="cd14485">
    <property type="entry name" value="mltA_like_LT_A"/>
    <property type="match status" value="1"/>
</dbReference>
<dbReference type="GO" id="GO:0009254">
    <property type="term" value="P:peptidoglycan turnover"/>
    <property type="evidence" value="ECO:0007669"/>
    <property type="project" value="InterPro"/>
</dbReference>
<evidence type="ECO:0000256" key="2">
    <source>
        <dbReference type="ARBA" id="ARBA00012587"/>
    </source>
</evidence>
<dbReference type="PANTHER" id="PTHR30124:SF0">
    <property type="entry name" value="MEMBRANE-BOUND LYTIC MUREIN TRANSGLYCOSYLASE A"/>
    <property type="match status" value="1"/>
</dbReference>
<dbReference type="InterPro" id="IPR005300">
    <property type="entry name" value="MltA_B"/>
</dbReference>
<evidence type="ECO:0000259" key="6">
    <source>
        <dbReference type="SMART" id="SM00925"/>
    </source>
</evidence>
<dbReference type="InterPro" id="IPR010611">
    <property type="entry name" value="3D_dom"/>
</dbReference>
<proteinExistence type="predicted"/>
<dbReference type="SUPFAM" id="SSF50685">
    <property type="entry name" value="Barwin-like endoglucanases"/>
    <property type="match status" value="1"/>
</dbReference>
<dbReference type="InterPro" id="IPR036908">
    <property type="entry name" value="RlpA-like_sf"/>
</dbReference>
<dbReference type="EC" id="4.2.2.n1" evidence="2"/>
<evidence type="ECO:0000256" key="3">
    <source>
        <dbReference type="ARBA" id="ARBA00023239"/>
    </source>
</evidence>
<evidence type="ECO:0000256" key="4">
    <source>
        <dbReference type="ARBA" id="ARBA00023316"/>
    </source>
</evidence>
<protein>
    <recommendedName>
        <fullName evidence="2">peptidoglycan lytic exotransglycosylase</fullName>
        <ecNumber evidence="2">4.2.2.n1</ecNumber>
    </recommendedName>
    <alternativeName>
        <fullName evidence="5">Murein hydrolase A</fullName>
    </alternativeName>
</protein>
<keyword evidence="4" id="KW-0961">Cell wall biogenesis/degradation</keyword>
<dbReference type="GO" id="GO:0009253">
    <property type="term" value="P:peptidoglycan catabolic process"/>
    <property type="evidence" value="ECO:0007669"/>
    <property type="project" value="TreeGrafter"/>
</dbReference>
<dbReference type="SMART" id="SM00925">
    <property type="entry name" value="MltA"/>
    <property type="match status" value="1"/>
</dbReference>
<dbReference type="PANTHER" id="PTHR30124">
    <property type="entry name" value="MEMBRANE-BOUND LYTIC MUREIN TRANSGLYCOSYLASE A"/>
    <property type="match status" value="1"/>
</dbReference>
<dbReference type="EMBL" id="CP002432">
    <property type="protein sequence ID" value="ADU65921.1"/>
    <property type="molecule type" value="Genomic_DNA"/>
</dbReference>